<sequence length="143" mass="15781">MGIFNNILESFFSGFSGIGQQQQDRRQSESTKGEDIRLDLKLEFREAVFGCEKQIKIVHLENCSICSGSGAKPSTRPRTYIEEKCENCNGSGLNQVTKEMKITIPAGVDSGTRLRVANEGDAGLHGMPSGDLYIYLFVQPDND</sequence>
<evidence type="ECO:0000313" key="5">
    <source>
        <dbReference type="EMBL" id="MBD2318451.1"/>
    </source>
</evidence>
<keyword evidence="1" id="KW-0235">DNA replication</keyword>
<evidence type="ECO:0000259" key="4">
    <source>
        <dbReference type="Pfam" id="PF01556"/>
    </source>
</evidence>
<dbReference type="EMBL" id="JACJQY010000029">
    <property type="protein sequence ID" value="MBD2318451.1"/>
    <property type="molecule type" value="Genomic_DNA"/>
</dbReference>
<protein>
    <recommendedName>
        <fullName evidence="4">Chaperone DnaJ C-terminal domain-containing protein</fullName>
    </recommendedName>
</protein>
<dbReference type="Pfam" id="PF01556">
    <property type="entry name" value="DnaJ_C"/>
    <property type="match status" value="1"/>
</dbReference>
<dbReference type="CDD" id="cd10747">
    <property type="entry name" value="DnaJ_C"/>
    <property type="match status" value="1"/>
</dbReference>
<evidence type="ECO:0000256" key="2">
    <source>
        <dbReference type="ARBA" id="ARBA00023016"/>
    </source>
</evidence>
<comment type="caution">
    <text evidence="5">The sequence shown here is derived from an EMBL/GenBank/DDBJ whole genome shotgun (WGS) entry which is preliminary data.</text>
</comment>
<dbReference type="Proteomes" id="UP000618445">
    <property type="component" value="Unassembled WGS sequence"/>
</dbReference>
<name>A0ABR8CFG2_9CYAN</name>
<dbReference type="PANTHER" id="PTHR43096">
    <property type="entry name" value="DNAJ HOMOLOG 1, MITOCHONDRIAL-RELATED"/>
    <property type="match status" value="1"/>
</dbReference>
<dbReference type="Gene3D" id="6.20.20.10">
    <property type="match status" value="1"/>
</dbReference>
<keyword evidence="6" id="KW-1185">Reference proteome</keyword>
<feature type="domain" description="Chaperone DnaJ C-terminal" evidence="4">
    <location>
        <begin position="36"/>
        <end position="141"/>
    </location>
</feature>
<dbReference type="InterPro" id="IPR002939">
    <property type="entry name" value="DnaJ_C"/>
</dbReference>
<dbReference type="PANTHER" id="PTHR43096:SF10">
    <property type="entry name" value="CHAPERONE PROTEIN DNAJ A6, CHLOROPLASTIC"/>
    <property type="match status" value="1"/>
</dbReference>
<organism evidence="5 6">
    <name type="scientific">Phormidium tenue FACHB-1050</name>
    <dbReference type="NCBI Taxonomy" id="2692857"/>
    <lineage>
        <taxon>Bacteria</taxon>
        <taxon>Bacillati</taxon>
        <taxon>Cyanobacteriota</taxon>
        <taxon>Cyanophyceae</taxon>
        <taxon>Oscillatoriophycideae</taxon>
        <taxon>Oscillatoriales</taxon>
        <taxon>Oscillatoriaceae</taxon>
        <taxon>Phormidium</taxon>
    </lineage>
</organism>
<reference evidence="5 6" key="1">
    <citation type="journal article" date="2020" name="ISME J.">
        <title>Comparative genomics reveals insights into cyanobacterial evolution and habitat adaptation.</title>
        <authorList>
            <person name="Chen M.Y."/>
            <person name="Teng W.K."/>
            <person name="Zhao L."/>
            <person name="Hu C.X."/>
            <person name="Zhou Y.K."/>
            <person name="Han B.P."/>
            <person name="Song L.R."/>
            <person name="Shu W.S."/>
        </authorList>
    </citation>
    <scope>NUCLEOTIDE SEQUENCE [LARGE SCALE GENOMIC DNA]</scope>
    <source>
        <strain evidence="5 6">FACHB-1050</strain>
    </source>
</reference>
<dbReference type="SUPFAM" id="SSF57938">
    <property type="entry name" value="DnaJ/Hsp40 cysteine-rich domain"/>
    <property type="match status" value="1"/>
</dbReference>
<proteinExistence type="predicted"/>
<dbReference type="InterPro" id="IPR008971">
    <property type="entry name" value="HSP40/DnaJ_pept-bd"/>
</dbReference>
<keyword evidence="3" id="KW-0143">Chaperone</keyword>
<dbReference type="InterPro" id="IPR036410">
    <property type="entry name" value="HSP_DnaJ_Cys-rich_dom_sf"/>
</dbReference>
<evidence type="ECO:0000256" key="3">
    <source>
        <dbReference type="ARBA" id="ARBA00023186"/>
    </source>
</evidence>
<gene>
    <name evidence="5" type="ORF">H6G05_16545</name>
</gene>
<keyword evidence="2" id="KW-0346">Stress response</keyword>
<evidence type="ECO:0000256" key="1">
    <source>
        <dbReference type="ARBA" id="ARBA00022705"/>
    </source>
</evidence>
<accession>A0ABR8CFG2</accession>
<evidence type="ECO:0000313" key="6">
    <source>
        <dbReference type="Proteomes" id="UP000618445"/>
    </source>
</evidence>
<dbReference type="Gene3D" id="2.60.260.20">
    <property type="entry name" value="Urease metallochaperone UreE, N-terminal domain"/>
    <property type="match status" value="1"/>
</dbReference>
<dbReference type="SUPFAM" id="SSF49493">
    <property type="entry name" value="HSP40/DnaJ peptide-binding domain"/>
    <property type="match status" value="1"/>
</dbReference>